<keyword evidence="1" id="KW-0732">Signal</keyword>
<name>A0ABM9PH56_9FLAO</name>
<feature type="chain" id="PRO_5047164880" evidence="1">
    <location>
        <begin position="19"/>
        <end position="176"/>
    </location>
</feature>
<dbReference type="SMART" id="SM00867">
    <property type="entry name" value="YceI"/>
    <property type="match status" value="1"/>
</dbReference>
<evidence type="ECO:0000313" key="4">
    <source>
        <dbReference type="Proteomes" id="UP001497602"/>
    </source>
</evidence>
<dbReference type="InterPro" id="IPR036761">
    <property type="entry name" value="TTHA0802/YceI-like_sf"/>
</dbReference>
<dbReference type="Proteomes" id="UP001497602">
    <property type="component" value="Unassembled WGS sequence"/>
</dbReference>
<reference evidence="3 4" key="1">
    <citation type="submission" date="2024-05" db="EMBL/GenBank/DDBJ databases">
        <authorList>
            <person name="Duchaud E."/>
        </authorList>
    </citation>
    <scope>NUCLEOTIDE SEQUENCE [LARGE SCALE GENOMIC DNA]</scope>
    <source>
        <strain evidence="3">Ena-SAMPLE-TAB-13-05-2024-13:56:06:370-140305</strain>
    </source>
</reference>
<protein>
    <submittedName>
        <fullName evidence="3">YceI-like domain-containing protein</fullName>
    </submittedName>
</protein>
<feature type="signal peptide" evidence="1">
    <location>
        <begin position="1"/>
        <end position="18"/>
    </location>
</feature>
<organism evidence="3 4">
    <name type="scientific">Tenacibaculum vairaonense</name>
    <dbReference type="NCBI Taxonomy" id="3137860"/>
    <lineage>
        <taxon>Bacteria</taxon>
        <taxon>Pseudomonadati</taxon>
        <taxon>Bacteroidota</taxon>
        <taxon>Flavobacteriia</taxon>
        <taxon>Flavobacteriales</taxon>
        <taxon>Flavobacteriaceae</taxon>
        <taxon>Tenacibaculum</taxon>
    </lineage>
</organism>
<dbReference type="InterPro" id="IPR007372">
    <property type="entry name" value="Lipid/polyisoprenoid-bd_YceI"/>
</dbReference>
<dbReference type="RefSeq" id="WP_348736683.1">
    <property type="nucleotide sequence ID" value="NZ_CAXJRC010000002.1"/>
</dbReference>
<sequence length="176" mass="19750">MRLLIVLLLVGQSIFAQKYFTRTGTTEFKASVDAFEPVEATNKSTSAILTSSGDVASQLFVNAFKFKIALMQEHFNENYMDSDTHPKATFRGKIESFDVENISSKAYNLKGKLTVKGVAKEITLPIKLKKEGDKIHLTGNFNVSPQDFNIKIPSIVRKKIADKINISIDYELNKKK</sequence>
<feature type="domain" description="Lipid/polyisoprenoid-binding YceI-like" evidence="2">
    <location>
        <begin position="18"/>
        <end position="173"/>
    </location>
</feature>
<accession>A0ABM9PH56</accession>
<keyword evidence="4" id="KW-1185">Reference proteome</keyword>
<evidence type="ECO:0000256" key="1">
    <source>
        <dbReference type="SAM" id="SignalP"/>
    </source>
</evidence>
<evidence type="ECO:0000313" key="3">
    <source>
        <dbReference type="EMBL" id="CAL2104945.1"/>
    </source>
</evidence>
<gene>
    <name evidence="3" type="ORF">T190115A13A_110081</name>
</gene>
<dbReference type="Gene3D" id="2.40.128.110">
    <property type="entry name" value="Lipid/polyisoprenoid-binding, YceI-like"/>
    <property type="match status" value="1"/>
</dbReference>
<dbReference type="PANTHER" id="PTHR34406:SF1">
    <property type="entry name" value="PROTEIN YCEI"/>
    <property type="match status" value="1"/>
</dbReference>
<evidence type="ECO:0000259" key="2">
    <source>
        <dbReference type="SMART" id="SM00867"/>
    </source>
</evidence>
<comment type="caution">
    <text evidence="3">The sequence shown here is derived from an EMBL/GenBank/DDBJ whole genome shotgun (WGS) entry which is preliminary data.</text>
</comment>
<dbReference type="SUPFAM" id="SSF101874">
    <property type="entry name" value="YceI-like"/>
    <property type="match status" value="1"/>
</dbReference>
<proteinExistence type="predicted"/>
<dbReference type="EMBL" id="CAXJRC010000002">
    <property type="protein sequence ID" value="CAL2104945.1"/>
    <property type="molecule type" value="Genomic_DNA"/>
</dbReference>
<dbReference type="PANTHER" id="PTHR34406">
    <property type="entry name" value="PROTEIN YCEI"/>
    <property type="match status" value="1"/>
</dbReference>
<dbReference type="Pfam" id="PF04264">
    <property type="entry name" value="YceI"/>
    <property type="match status" value="1"/>
</dbReference>